<dbReference type="OrthoDB" id="4509376at2759"/>
<sequence length="203" mass="22107">MSTTNQPPQPPKQAAYDEPNNPVTHNPVEQRASTLQNQSQGHSGRRYGDAVPSIVRGAGSQPSNASALSEVQRRREREHAAMQNAPDVDLEYGVEQQPNEGDIAAAVESKGTRREQAGAHAGAVGSMPGPGYTKYGEKGLMSDMERKREEHDRVLGERIGHSPPEPDVETAERETLRQRKLEEARRLDAKAAVQEATGDRVVG</sequence>
<proteinExistence type="predicted"/>
<evidence type="ECO:0000313" key="2">
    <source>
        <dbReference type="EMBL" id="PLB50978.1"/>
    </source>
</evidence>
<dbReference type="AlphaFoldDB" id="A0A2I2GDL1"/>
<evidence type="ECO:0000313" key="3">
    <source>
        <dbReference type="Proteomes" id="UP000234275"/>
    </source>
</evidence>
<comment type="caution">
    <text evidence="2">The sequence shown here is derived from an EMBL/GenBank/DDBJ whole genome shotgun (WGS) entry which is preliminary data.</text>
</comment>
<evidence type="ECO:0000256" key="1">
    <source>
        <dbReference type="SAM" id="MobiDB-lite"/>
    </source>
</evidence>
<dbReference type="VEuPathDB" id="FungiDB:P170DRAFT_425271"/>
<keyword evidence="3" id="KW-1185">Reference proteome</keyword>
<reference evidence="2 3" key="1">
    <citation type="submission" date="2016-12" db="EMBL/GenBank/DDBJ databases">
        <title>The genomes of Aspergillus section Nigri reveals drivers in fungal speciation.</title>
        <authorList>
            <consortium name="DOE Joint Genome Institute"/>
            <person name="Vesth T.C."/>
            <person name="Nybo J."/>
            <person name="Theobald S."/>
            <person name="Brandl J."/>
            <person name="Frisvad J.C."/>
            <person name="Nielsen K.F."/>
            <person name="Lyhne E.K."/>
            <person name="Kogle M.E."/>
            <person name="Kuo A."/>
            <person name="Riley R."/>
            <person name="Clum A."/>
            <person name="Nolan M."/>
            <person name="Lipzen A."/>
            <person name="Salamov A."/>
            <person name="Henrissat B."/>
            <person name="Wiebenga A."/>
            <person name="De Vries R.P."/>
            <person name="Grigoriev I.V."/>
            <person name="Mortensen U.H."/>
            <person name="Andersen M.R."/>
            <person name="Baker S.E."/>
        </authorList>
    </citation>
    <scope>NUCLEOTIDE SEQUENCE [LARGE SCALE GENOMIC DNA]</scope>
    <source>
        <strain evidence="2 3">IBT 23096</strain>
    </source>
</reference>
<feature type="region of interest" description="Disordered" evidence="1">
    <location>
        <begin position="1"/>
        <end position="94"/>
    </location>
</feature>
<accession>A0A2I2GDL1</accession>
<dbReference type="Proteomes" id="UP000234275">
    <property type="component" value="Unassembled WGS sequence"/>
</dbReference>
<feature type="region of interest" description="Disordered" evidence="1">
    <location>
        <begin position="184"/>
        <end position="203"/>
    </location>
</feature>
<dbReference type="GeneID" id="36555321"/>
<gene>
    <name evidence="2" type="ORF">P170DRAFT_425271</name>
</gene>
<feature type="region of interest" description="Disordered" evidence="1">
    <location>
        <begin position="109"/>
        <end position="177"/>
    </location>
</feature>
<feature type="compositionally biased region" description="Basic and acidic residues" evidence="1">
    <location>
        <begin position="71"/>
        <end position="80"/>
    </location>
</feature>
<feature type="compositionally biased region" description="Polar residues" evidence="1">
    <location>
        <begin position="60"/>
        <end position="69"/>
    </location>
</feature>
<dbReference type="RefSeq" id="XP_024706280.1">
    <property type="nucleotide sequence ID" value="XM_024847622.1"/>
</dbReference>
<feature type="compositionally biased region" description="Basic and acidic residues" evidence="1">
    <location>
        <begin position="143"/>
        <end position="160"/>
    </location>
</feature>
<feature type="compositionally biased region" description="Polar residues" evidence="1">
    <location>
        <begin position="31"/>
        <end position="42"/>
    </location>
</feature>
<protein>
    <submittedName>
        <fullName evidence="2">Uncharacterized protein</fullName>
    </submittedName>
</protein>
<dbReference type="EMBL" id="MSFO01000003">
    <property type="protein sequence ID" value="PLB50978.1"/>
    <property type="molecule type" value="Genomic_DNA"/>
</dbReference>
<organism evidence="2 3">
    <name type="scientific">Aspergillus steynii IBT 23096</name>
    <dbReference type="NCBI Taxonomy" id="1392250"/>
    <lineage>
        <taxon>Eukaryota</taxon>
        <taxon>Fungi</taxon>
        <taxon>Dikarya</taxon>
        <taxon>Ascomycota</taxon>
        <taxon>Pezizomycotina</taxon>
        <taxon>Eurotiomycetes</taxon>
        <taxon>Eurotiomycetidae</taxon>
        <taxon>Eurotiales</taxon>
        <taxon>Aspergillaceae</taxon>
        <taxon>Aspergillus</taxon>
        <taxon>Aspergillus subgen. Circumdati</taxon>
    </lineage>
</organism>
<name>A0A2I2GDL1_9EURO</name>